<dbReference type="GO" id="GO:0016020">
    <property type="term" value="C:membrane"/>
    <property type="evidence" value="ECO:0007669"/>
    <property type="project" value="InterPro"/>
</dbReference>
<proteinExistence type="predicted"/>
<dbReference type="GO" id="GO:0015276">
    <property type="term" value="F:ligand-gated monoatomic ion channel activity"/>
    <property type="evidence" value="ECO:0007669"/>
    <property type="project" value="InterPro"/>
</dbReference>
<accession>A0A833CBE0</accession>
<feature type="domain" description="Ionotropic glutamate receptor C-terminal" evidence="4">
    <location>
        <begin position="42"/>
        <end position="260"/>
    </location>
</feature>
<protein>
    <submittedName>
        <fullName evidence="5">Basic amino acid ABC transporter substrate-binding protein</fullName>
    </submittedName>
</protein>
<evidence type="ECO:0000313" key="5">
    <source>
        <dbReference type="EMBL" id="KAB1478962.1"/>
    </source>
</evidence>
<feature type="domain" description="Solute-binding protein family 3/N-terminal" evidence="3">
    <location>
        <begin position="42"/>
        <end position="261"/>
    </location>
</feature>
<dbReference type="SMART" id="SM00062">
    <property type="entry name" value="PBPb"/>
    <property type="match status" value="1"/>
</dbReference>
<dbReference type="Gene3D" id="3.40.190.10">
    <property type="entry name" value="Periplasmic binding protein-like II"/>
    <property type="match status" value="2"/>
</dbReference>
<feature type="chain" id="PRO_5038580247" evidence="2">
    <location>
        <begin position="31"/>
        <end position="262"/>
    </location>
</feature>
<dbReference type="EMBL" id="WBKH01000004">
    <property type="protein sequence ID" value="KAB1478962.1"/>
    <property type="molecule type" value="Genomic_DNA"/>
</dbReference>
<organism evidence="5 6">
    <name type="scientific">Veillonella seminalis</name>
    <dbReference type="NCBI Taxonomy" id="1502943"/>
    <lineage>
        <taxon>Bacteria</taxon>
        <taxon>Bacillati</taxon>
        <taxon>Bacillota</taxon>
        <taxon>Negativicutes</taxon>
        <taxon>Veillonellales</taxon>
        <taxon>Veillonellaceae</taxon>
        <taxon>Veillonella</taxon>
    </lineage>
</organism>
<dbReference type="Proteomes" id="UP000434554">
    <property type="component" value="Unassembled WGS sequence"/>
</dbReference>
<dbReference type="PROSITE" id="PS51257">
    <property type="entry name" value="PROKAR_LIPOPROTEIN"/>
    <property type="match status" value="1"/>
</dbReference>
<dbReference type="CDD" id="cd13624">
    <property type="entry name" value="PBP2_Arg_Lys_His"/>
    <property type="match status" value="1"/>
</dbReference>
<dbReference type="SMART" id="SM00079">
    <property type="entry name" value="PBPe"/>
    <property type="match status" value="1"/>
</dbReference>
<evidence type="ECO:0000313" key="6">
    <source>
        <dbReference type="Proteomes" id="UP000434554"/>
    </source>
</evidence>
<gene>
    <name evidence="5" type="ORF">F8R14_04465</name>
</gene>
<dbReference type="AlphaFoldDB" id="A0A833CBE0"/>
<name>A0A833CBE0_9FIRM</name>
<evidence type="ECO:0000256" key="2">
    <source>
        <dbReference type="SAM" id="SignalP"/>
    </source>
</evidence>
<dbReference type="SUPFAM" id="SSF53850">
    <property type="entry name" value="Periplasmic binding protein-like II"/>
    <property type="match status" value="1"/>
</dbReference>
<evidence type="ECO:0000259" key="3">
    <source>
        <dbReference type="SMART" id="SM00062"/>
    </source>
</evidence>
<dbReference type="InterPro" id="IPR001320">
    <property type="entry name" value="Iontro_rcpt_C"/>
</dbReference>
<dbReference type="PANTHER" id="PTHR35936">
    <property type="entry name" value="MEMBRANE-BOUND LYTIC MUREIN TRANSGLYCOSYLASE F"/>
    <property type="match status" value="1"/>
</dbReference>
<evidence type="ECO:0000256" key="1">
    <source>
        <dbReference type="ARBA" id="ARBA00022729"/>
    </source>
</evidence>
<evidence type="ECO:0000259" key="4">
    <source>
        <dbReference type="SMART" id="SM00079"/>
    </source>
</evidence>
<dbReference type="PANTHER" id="PTHR35936:SF17">
    <property type="entry name" value="ARGININE-BINDING EXTRACELLULAR PROTEIN ARTP"/>
    <property type="match status" value="1"/>
</dbReference>
<comment type="caution">
    <text evidence="5">The sequence shown here is derived from an EMBL/GenBank/DDBJ whole genome shotgun (WGS) entry which is preliminary data.</text>
</comment>
<feature type="signal peptide" evidence="2">
    <location>
        <begin position="1"/>
        <end position="30"/>
    </location>
</feature>
<keyword evidence="1 2" id="KW-0732">Signal</keyword>
<sequence length="262" mass="28828">MVSRMRRNIMNWKKGLTLVMAVGIAAGVLAGCGSDTSSDKKVLTFGAETTYPPFEYAEDHTYKGFDVDLSNALAKEMGYEAKFVSLPFDGLIPALQSKQIDAITSGLVVTKEREAKVNFTEPYYHVKLVMVVRQDTNNVNGESDIAGKTVGAQIGTTGAMLAQSKQGTTVKEFDAISTMLQDLEGGNIQIAMLDEPVAKYYIQKLNMKDLKIVPVGLQDHTVAIAVRNDDKELLDKMNAAFEKLKANGEYDKLQQKWFGDIQ</sequence>
<reference evidence="5 6" key="1">
    <citation type="submission" date="2019-09" db="EMBL/GenBank/DDBJ databases">
        <title>Draft genome sequence of 3 type strains from the CCUG.</title>
        <authorList>
            <person name="Pineiro-Iglesias B."/>
            <person name="Tunovic T."/>
            <person name="Unosson C."/>
            <person name="Inganas E."/>
            <person name="Ohlen M."/>
            <person name="Cardew S."/>
            <person name="Jensie-Markopoulos S."/>
            <person name="Salva-Serra F."/>
            <person name="Jaen-Luchoro D."/>
            <person name="Karlsson R."/>
            <person name="Svensson-Stadler L."/>
            <person name="Chun J."/>
            <person name="Moore E."/>
        </authorList>
    </citation>
    <scope>NUCLEOTIDE SEQUENCE [LARGE SCALE GENOMIC DNA]</scope>
    <source>
        <strain evidence="5 6">CCUG 65427</strain>
    </source>
</reference>
<dbReference type="InterPro" id="IPR001638">
    <property type="entry name" value="Solute-binding_3/MltF_N"/>
</dbReference>
<dbReference type="Pfam" id="PF00497">
    <property type="entry name" value="SBP_bac_3"/>
    <property type="match status" value="1"/>
</dbReference>